<dbReference type="InterPro" id="IPR001254">
    <property type="entry name" value="Trypsin_dom"/>
</dbReference>
<name>A0A8T3CVK6_9TELE</name>
<sequence>MPVMRILLISLLGLAEILMIGATPVEIYKKIYGVDKRRCGNNEAPYQVLVTMGPFRCGGTLLPGGWVLTAAHCHEEKMEAYIGLRKFSEKKEKKPYLGTAHVHPEFKKENGADMNDIMLIKLNRDPGAATAALPQPCPSKKYKPPPENTKFLFAGWGEIDDNKYPDDLQCMDIKNQNADFTTDLVFLYLTEKSWVGQGDSGGGLVYDTGNGKKWLELLKEEVRDCPCSHLCAIT</sequence>
<proteinExistence type="predicted"/>
<feature type="chain" id="PRO_5035795370" description="Peptidase S1 domain-containing protein" evidence="2">
    <location>
        <begin position="23"/>
        <end position="234"/>
    </location>
</feature>
<dbReference type="InterPro" id="IPR001314">
    <property type="entry name" value="Peptidase_S1A"/>
</dbReference>
<gene>
    <name evidence="4" type="ORF">AGOR_G00188910</name>
</gene>
<dbReference type="EMBL" id="JAERUA010000018">
    <property type="protein sequence ID" value="KAI1887304.1"/>
    <property type="molecule type" value="Genomic_DNA"/>
</dbReference>
<evidence type="ECO:0000256" key="2">
    <source>
        <dbReference type="SAM" id="SignalP"/>
    </source>
</evidence>
<dbReference type="GO" id="GO:0004252">
    <property type="term" value="F:serine-type endopeptidase activity"/>
    <property type="evidence" value="ECO:0007669"/>
    <property type="project" value="InterPro"/>
</dbReference>
<dbReference type="Pfam" id="PF00089">
    <property type="entry name" value="Trypsin"/>
    <property type="match status" value="1"/>
</dbReference>
<keyword evidence="2" id="KW-0732">Signal</keyword>
<dbReference type="Proteomes" id="UP000829720">
    <property type="component" value="Unassembled WGS sequence"/>
</dbReference>
<dbReference type="InterPro" id="IPR043504">
    <property type="entry name" value="Peptidase_S1_PA_chymotrypsin"/>
</dbReference>
<dbReference type="SMART" id="SM00020">
    <property type="entry name" value="Tryp_SPc"/>
    <property type="match status" value="1"/>
</dbReference>
<dbReference type="SUPFAM" id="SSF50494">
    <property type="entry name" value="Trypsin-like serine proteases"/>
    <property type="match status" value="1"/>
</dbReference>
<comment type="caution">
    <text evidence="4">The sequence shown here is derived from an EMBL/GenBank/DDBJ whole genome shotgun (WGS) entry which is preliminary data.</text>
</comment>
<dbReference type="InterPro" id="IPR018114">
    <property type="entry name" value="TRYPSIN_HIS"/>
</dbReference>
<accession>A0A8T3CVK6</accession>
<dbReference type="OrthoDB" id="5565075at2759"/>
<feature type="domain" description="Peptidase S1" evidence="3">
    <location>
        <begin position="19"/>
        <end position="234"/>
    </location>
</feature>
<feature type="signal peptide" evidence="2">
    <location>
        <begin position="1"/>
        <end position="22"/>
    </location>
</feature>
<dbReference type="PROSITE" id="PS50240">
    <property type="entry name" value="TRYPSIN_DOM"/>
    <property type="match status" value="1"/>
</dbReference>
<dbReference type="AlphaFoldDB" id="A0A8T3CVK6"/>
<dbReference type="PROSITE" id="PS00134">
    <property type="entry name" value="TRYPSIN_HIS"/>
    <property type="match status" value="1"/>
</dbReference>
<keyword evidence="1" id="KW-1015">Disulfide bond</keyword>
<reference evidence="4" key="1">
    <citation type="submission" date="2021-01" db="EMBL/GenBank/DDBJ databases">
        <authorList>
            <person name="Zahm M."/>
            <person name="Roques C."/>
            <person name="Cabau C."/>
            <person name="Klopp C."/>
            <person name="Donnadieu C."/>
            <person name="Jouanno E."/>
            <person name="Lampietro C."/>
            <person name="Louis A."/>
            <person name="Herpin A."/>
            <person name="Echchiki A."/>
            <person name="Berthelot C."/>
            <person name="Parey E."/>
            <person name="Roest-Crollius H."/>
            <person name="Braasch I."/>
            <person name="Postlethwait J."/>
            <person name="Bobe J."/>
            <person name="Montfort J."/>
            <person name="Bouchez O."/>
            <person name="Begum T."/>
            <person name="Mejri S."/>
            <person name="Adams A."/>
            <person name="Chen W.-J."/>
            <person name="Guiguen Y."/>
        </authorList>
    </citation>
    <scope>NUCLEOTIDE SEQUENCE</scope>
    <source>
        <tissue evidence="4">Blood</tissue>
    </source>
</reference>
<dbReference type="PANTHER" id="PTHR24271:SF47">
    <property type="entry name" value="KALLIKREIN-1"/>
    <property type="match status" value="1"/>
</dbReference>
<dbReference type="InterPro" id="IPR009003">
    <property type="entry name" value="Peptidase_S1_PA"/>
</dbReference>
<evidence type="ECO:0000259" key="3">
    <source>
        <dbReference type="PROSITE" id="PS50240"/>
    </source>
</evidence>
<dbReference type="GO" id="GO:0006508">
    <property type="term" value="P:proteolysis"/>
    <property type="evidence" value="ECO:0007669"/>
    <property type="project" value="InterPro"/>
</dbReference>
<evidence type="ECO:0000256" key="1">
    <source>
        <dbReference type="ARBA" id="ARBA00023157"/>
    </source>
</evidence>
<dbReference type="GO" id="GO:0030141">
    <property type="term" value="C:secretory granule"/>
    <property type="evidence" value="ECO:0007669"/>
    <property type="project" value="TreeGrafter"/>
</dbReference>
<dbReference type="PRINTS" id="PR00722">
    <property type="entry name" value="CHYMOTRYPSIN"/>
</dbReference>
<dbReference type="PANTHER" id="PTHR24271">
    <property type="entry name" value="KALLIKREIN-RELATED"/>
    <property type="match status" value="1"/>
</dbReference>
<organism evidence="4 5">
    <name type="scientific">Albula goreensis</name>
    <dbReference type="NCBI Taxonomy" id="1534307"/>
    <lineage>
        <taxon>Eukaryota</taxon>
        <taxon>Metazoa</taxon>
        <taxon>Chordata</taxon>
        <taxon>Craniata</taxon>
        <taxon>Vertebrata</taxon>
        <taxon>Euteleostomi</taxon>
        <taxon>Actinopterygii</taxon>
        <taxon>Neopterygii</taxon>
        <taxon>Teleostei</taxon>
        <taxon>Albuliformes</taxon>
        <taxon>Albulidae</taxon>
        <taxon>Albula</taxon>
    </lineage>
</organism>
<evidence type="ECO:0000313" key="4">
    <source>
        <dbReference type="EMBL" id="KAI1887304.1"/>
    </source>
</evidence>
<protein>
    <recommendedName>
        <fullName evidence="3">Peptidase S1 domain-containing protein</fullName>
    </recommendedName>
</protein>
<evidence type="ECO:0000313" key="5">
    <source>
        <dbReference type="Proteomes" id="UP000829720"/>
    </source>
</evidence>
<keyword evidence="5" id="KW-1185">Reference proteome</keyword>
<dbReference type="Gene3D" id="2.40.10.10">
    <property type="entry name" value="Trypsin-like serine proteases"/>
    <property type="match status" value="2"/>
</dbReference>